<dbReference type="PROSITE" id="PS00108">
    <property type="entry name" value="PROTEIN_KINASE_ST"/>
    <property type="match status" value="1"/>
</dbReference>
<keyword evidence="4" id="KW-0808">Transferase</keyword>
<dbReference type="AlphaFoldDB" id="A0AAV2ZAP8"/>
<organism evidence="7 8">
    <name type="scientific">Lagenidium giganteum</name>
    <dbReference type="NCBI Taxonomy" id="4803"/>
    <lineage>
        <taxon>Eukaryota</taxon>
        <taxon>Sar</taxon>
        <taxon>Stramenopiles</taxon>
        <taxon>Oomycota</taxon>
        <taxon>Peronosporomycetes</taxon>
        <taxon>Pythiales</taxon>
        <taxon>Pythiaceae</taxon>
    </lineage>
</organism>
<dbReference type="InterPro" id="IPR008271">
    <property type="entry name" value="Ser/Thr_kinase_AS"/>
</dbReference>
<dbReference type="InterPro" id="IPR017441">
    <property type="entry name" value="Protein_kinase_ATP_BS"/>
</dbReference>
<proteinExistence type="inferred from homology"/>
<keyword evidence="1 3" id="KW-0547">Nucleotide-binding</keyword>
<reference evidence="7" key="1">
    <citation type="submission" date="2022-11" db="EMBL/GenBank/DDBJ databases">
        <authorList>
            <person name="Morgan W.R."/>
            <person name="Tartar A."/>
        </authorList>
    </citation>
    <scope>NUCLEOTIDE SEQUENCE</scope>
    <source>
        <strain evidence="7">ARSEF 373</strain>
    </source>
</reference>
<dbReference type="GO" id="GO:0005737">
    <property type="term" value="C:cytoplasm"/>
    <property type="evidence" value="ECO:0007669"/>
    <property type="project" value="TreeGrafter"/>
</dbReference>
<dbReference type="Pfam" id="PF00069">
    <property type="entry name" value="Pkinase"/>
    <property type="match status" value="1"/>
</dbReference>
<protein>
    <recommendedName>
        <fullName evidence="6">Protein kinase domain-containing protein</fullName>
    </recommendedName>
</protein>
<evidence type="ECO:0000313" key="7">
    <source>
        <dbReference type="EMBL" id="DBA04511.1"/>
    </source>
</evidence>
<feature type="region of interest" description="Disordered" evidence="5">
    <location>
        <begin position="391"/>
        <end position="432"/>
    </location>
</feature>
<dbReference type="PROSITE" id="PS50011">
    <property type="entry name" value="PROTEIN_KINASE_DOM"/>
    <property type="match status" value="1"/>
</dbReference>
<dbReference type="InterPro" id="IPR000719">
    <property type="entry name" value="Prot_kinase_dom"/>
</dbReference>
<dbReference type="PROSITE" id="PS00107">
    <property type="entry name" value="PROTEIN_KINASE_ATP"/>
    <property type="match status" value="1"/>
</dbReference>
<dbReference type="GO" id="GO:0004674">
    <property type="term" value="F:protein serine/threonine kinase activity"/>
    <property type="evidence" value="ECO:0007669"/>
    <property type="project" value="UniProtKB-KW"/>
</dbReference>
<evidence type="ECO:0000313" key="8">
    <source>
        <dbReference type="Proteomes" id="UP001146120"/>
    </source>
</evidence>
<dbReference type="SMART" id="SM00220">
    <property type="entry name" value="S_TKc"/>
    <property type="match status" value="1"/>
</dbReference>
<dbReference type="EMBL" id="DAKRPA010000007">
    <property type="protein sequence ID" value="DBA04511.1"/>
    <property type="molecule type" value="Genomic_DNA"/>
</dbReference>
<evidence type="ECO:0000256" key="5">
    <source>
        <dbReference type="SAM" id="MobiDB-lite"/>
    </source>
</evidence>
<reference evidence="7" key="2">
    <citation type="journal article" date="2023" name="Microbiol Resour">
        <title>Decontamination and Annotation of the Draft Genome Sequence of the Oomycete Lagenidium giganteum ARSEF 373.</title>
        <authorList>
            <person name="Morgan W.R."/>
            <person name="Tartar A."/>
        </authorList>
    </citation>
    <scope>NUCLEOTIDE SEQUENCE</scope>
    <source>
        <strain evidence="7">ARSEF 373</strain>
    </source>
</reference>
<dbReference type="GO" id="GO:0035556">
    <property type="term" value="P:intracellular signal transduction"/>
    <property type="evidence" value="ECO:0007669"/>
    <property type="project" value="TreeGrafter"/>
</dbReference>
<evidence type="ECO:0000256" key="1">
    <source>
        <dbReference type="ARBA" id="ARBA00022741"/>
    </source>
</evidence>
<keyword evidence="4" id="KW-0723">Serine/threonine-protein kinase</keyword>
<keyword evidence="8" id="KW-1185">Reference proteome</keyword>
<name>A0AAV2ZAP8_9STRA</name>
<evidence type="ECO:0000256" key="2">
    <source>
        <dbReference type="ARBA" id="ARBA00022840"/>
    </source>
</evidence>
<dbReference type="SUPFAM" id="SSF56112">
    <property type="entry name" value="Protein kinase-like (PK-like)"/>
    <property type="match status" value="1"/>
</dbReference>
<dbReference type="InterPro" id="IPR011009">
    <property type="entry name" value="Kinase-like_dom_sf"/>
</dbReference>
<comment type="caution">
    <text evidence="7">The sequence shown here is derived from an EMBL/GenBank/DDBJ whole genome shotgun (WGS) entry which is preliminary data.</text>
</comment>
<dbReference type="PANTHER" id="PTHR24346">
    <property type="entry name" value="MAP/MICROTUBULE AFFINITY-REGULATING KINASE"/>
    <property type="match status" value="1"/>
</dbReference>
<gene>
    <name evidence="7" type="ORF">N0F65_011059</name>
</gene>
<evidence type="ECO:0000256" key="4">
    <source>
        <dbReference type="RuleBase" id="RU000304"/>
    </source>
</evidence>
<dbReference type="GO" id="GO:0005524">
    <property type="term" value="F:ATP binding"/>
    <property type="evidence" value="ECO:0007669"/>
    <property type="project" value="UniProtKB-UniRule"/>
</dbReference>
<accession>A0AAV2ZAP8</accession>
<comment type="similarity">
    <text evidence="4">Belongs to the protein kinase superfamily.</text>
</comment>
<dbReference type="Proteomes" id="UP001146120">
    <property type="component" value="Unassembled WGS sequence"/>
</dbReference>
<feature type="binding site" evidence="3">
    <location>
        <position position="106"/>
    </location>
    <ligand>
        <name>ATP</name>
        <dbReference type="ChEBI" id="CHEBI:30616"/>
    </ligand>
</feature>
<dbReference type="Gene3D" id="1.10.510.10">
    <property type="entry name" value="Transferase(Phosphotransferase) domain 1"/>
    <property type="match status" value="1"/>
</dbReference>
<feature type="compositionally biased region" description="Polar residues" evidence="5">
    <location>
        <begin position="422"/>
        <end position="432"/>
    </location>
</feature>
<evidence type="ECO:0000256" key="3">
    <source>
        <dbReference type="PROSITE-ProRule" id="PRU10141"/>
    </source>
</evidence>
<sequence length="447" mass="49770">MVFGINVNAITAAWRVDPLPRRDELNAIKAKLSAATTTTSMAARKKVAAAPTKRSINERLRALMGDVLTEAQLEEKFTFGHVLGSGATSKVYAAVDNTTGERVAVKVFDKASMIEVRRSMAADGDYVQEKAVDRVRRRLLKIVSELELCKSLSHPNIIKFLGAYETTHRICIVHELVEGSDLLEHLLKHGKMPEDKAARVFYQLLSALEHCHARHIYHRDLKLENVLLTSDCQVKLIDFGLSEYVAPGKTLKTICGTPLYCSPEVLFLHSSSRNKGFHGAPADVWSVGVLIFALLTGCAPFDDSTLSRLRHDVQRNSIAYPDHISNEVKGMLKAILIFDAHLRPTISDLLQYCWIRSAAEPVKVVSPRRMPLSPNSWVKEARCRTFSACLSDDGTEDTSSTSASYDELPEDLKHTEPAEEPQSPTEQKQTHLSCLERELEDLVFAHA</sequence>
<keyword evidence="4" id="KW-0418">Kinase</keyword>
<keyword evidence="2 3" id="KW-0067">ATP-binding</keyword>
<dbReference type="PANTHER" id="PTHR24346:SF30">
    <property type="entry name" value="MATERNAL EMBRYONIC LEUCINE ZIPPER KINASE"/>
    <property type="match status" value="1"/>
</dbReference>
<feature type="domain" description="Protein kinase" evidence="6">
    <location>
        <begin position="77"/>
        <end position="355"/>
    </location>
</feature>
<dbReference type="FunFam" id="1.10.510.10:FF:000571">
    <property type="entry name" value="Maternal embryonic leucine zipper kinase"/>
    <property type="match status" value="1"/>
</dbReference>
<evidence type="ECO:0000259" key="6">
    <source>
        <dbReference type="PROSITE" id="PS50011"/>
    </source>
</evidence>